<dbReference type="EMBL" id="CAJNDS010000702">
    <property type="protein sequence ID" value="CAE7228841.1"/>
    <property type="molecule type" value="Genomic_DNA"/>
</dbReference>
<dbReference type="PANTHER" id="PTHR47447:SF17">
    <property type="entry name" value="OS12G0638900 PROTEIN"/>
    <property type="match status" value="1"/>
</dbReference>
<reference evidence="2" key="1">
    <citation type="submission" date="2021-02" db="EMBL/GenBank/DDBJ databases">
        <authorList>
            <person name="Dougan E. K."/>
            <person name="Rhodes N."/>
            <person name="Thang M."/>
            <person name="Chan C."/>
        </authorList>
    </citation>
    <scope>NUCLEOTIDE SEQUENCE</scope>
</reference>
<dbReference type="InterPro" id="IPR002885">
    <property type="entry name" value="PPR_rpt"/>
</dbReference>
<sequence>MDKHRSDDVLKRRNAAIAAAGRRQRWRQALQLFHALPQGRLQPNARSYGAAMGAQRTQWVPALALLRQMSNAAVEGNIILYSAASTACEQGQTWPCAVKVLDTVRRHSVELDARRPAGPWACAVRGCAALREEALEVNVIVLNTALAATRWALGLGALGWASRGSLQVDRISFNSLIGSCRDGPWQAAAELTMDMRARGLRGNRITSNAVMASLSDAKCWQRALGAFEDLPCLRQHLVGAALKACEQGAKWQAALSLLAAVNDVANYTAAMRACAAATRWDVSLALLADLVPSDGLRLDTVAVNAAIAAAAQGVQWTAALALWAELPSLHLGASAATHGAALDALGKGRQWQRAVHLLSRVVAVRGPLSILAYNAAISACEGAERWEAALALFADLPQQALRASIVTCNAAASACAEGRQWQAHQFIALPSLRRW</sequence>
<dbReference type="OrthoDB" id="10527556at2759"/>
<keyword evidence="3" id="KW-1185">Reference proteome</keyword>
<proteinExistence type="predicted"/>
<name>A0A812KRP5_9DINO</name>
<evidence type="ECO:0000313" key="3">
    <source>
        <dbReference type="Proteomes" id="UP000604046"/>
    </source>
</evidence>
<keyword evidence="1" id="KW-0677">Repeat</keyword>
<protein>
    <recommendedName>
        <fullName evidence="4">Pentatricopeptide repeat-containing protein, chloroplastic</fullName>
    </recommendedName>
</protein>
<dbReference type="Pfam" id="PF01535">
    <property type="entry name" value="PPR"/>
    <property type="match status" value="1"/>
</dbReference>
<evidence type="ECO:0008006" key="4">
    <source>
        <dbReference type="Google" id="ProtNLM"/>
    </source>
</evidence>
<dbReference type="AlphaFoldDB" id="A0A812KRP5"/>
<dbReference type="Gene3D" id="1.25.40.10">
    <property type="entry name" value="Tetratricopeptide repeat domain"/>
    <property type="match status" value="4"/>
</dbReference>
<evidence type="ECO:0000313" key="2">
    <source>
        <dbReference type="EMBL" id="CAE7228841.1"/>
    </source>
</evidence>
<accession>A0A812KRP5</accession>
<comment type="caution">
    <text evidence="2">The sequence shown here is derived from an EMBL/GenBank/DDBJ whole genome shotgun (WGS) entry which is preliminary data.</text>
</comment>
<gene>
    <name evidence="2" type="ORF">SNAT2548_LOCUS9147</name>
</gene>
<dbReference type="InterPro" id="IPR011990">
    <property type="entry name" value="TPR-like_helical_dom_sf"/>
</dbReference>
<organism evidence="2 3">
    <name type="scientific">Symbiodinium natans</name>
    <dbReference type="NCBI Taxonomy" id="878477"/>
    <lineage>
        <taxon>Eukaryota</taxon>
        <taxon>Sar</taxon>
        <taxon>Alveolata</taxon>
        <taxon>Dinophyceae</taxon>
        <taxon>Suessiales</taxon>
        <taxon>Symbiodiniaceae</taxon>
        <taxon>Symbiodinium</taxon>
    </lineage>
</organism>
<evidence type="ECO:0000256" key="1">
    <source>
        <dbReference type="ARBA" id="ARBA00022737"/>
    </source>
</evidence>
<dbReference type="Proteomes" id="UP000604046">
    <property type="component" value="Unassembled WGS sequence"/>
</dbReference>
<dbReference type="PANTHER" id="PTHR47447">
    <property type="entry name" value="OS03G0856100 PROTEIN"/>
    <property type="match status" value="1"/>
</dbReference>